<keyword evidence="2" id="KW-1185">Reference proteome</keyword>
<name>A0A1M5WR95_9FLAO</name>
<dbReference type="Proteomes" id="UP000184109">
    <property type="component" value="Unassembled WGS sequence"/>
</dbReference>
<reference evidence="2" key="1">
    <citation type="submission" date="2016-11" db="EMBL/GenBank/DDBJ databases">
        <authorList>
            <person name="Varghese N."/>
            <person name="Submissions S."/>
        </authorList>
    </citation>
    <scope>NUCLEOTIDE SEQUENCE [LARGE SCALE GENOMIC DNA]</scope>
    <source>
        <strain evidence="2">DSM 100572</strain>
    </source>
</reference>
<protein>
    <submittedName>
        <fullName evidence="1">Uncharacterized protein</fullName>
    </submittedName>
</protein>
<sequence length="97" mass="11566">MIFIYANHIPKFYRLAIFAFMRKLKLIWDFRGATGLGTAKHHCIHLKEFAELEKLNYHLIDHQEVNDMWSTAFIVVDEADMKIYRDALKPHRGEVFE</sequence>
<dbReference type="AlphaFoldDB" id="A0A1M5WR95"/>
<dbReference type="EMBL" id="FQXQ01000006">
    <property type="protein sequence ID" value="SHH90136.1"/>
    <property type="molecule type" value="Genomic_DNA"/>
</dbReference>
<accession>A0A1M5WR95</accession>
<gene>
    <name evidence="1" type="ORF">SAMN05444281_2614</name>
</gene>
<proteinExistence type="predicted"/>
<dbReference type="STRING" id="1195760.SAMN05444281_2614"/>
<organism evidence="1 2">
    <name type="scientific">Wenyingzhuangia marina</name>
    <dbReference type="NCBI Taxonomy" id="1195760"/>
    <lineage>
        <taxon>Bacteria</taxon>
        <taxon>Pseudomonadati</taxon>
        <taxon>Bacteroidota</taxon>
        <taxon>Flavobacteriia</taxon>
        <taxon>Flavobacteriales</taxon>
        <taxon>Flavobacteriaceae</taxon>
        <taxon>Wenyingzhuangia</taxon>
    </lineage>
</organism>
<evidence type="ECO:0000313" key="1">
    <source>
        <dbReference type="EMBL" id="SHH90136.1"/>
    </source>
</evidence>
<evidence type="ECO:0000313" key="2">
    <source>
        <dbReference type="Proteomes" id="UP000184109"/>
    </source>
</evidence>